<dbReference type="CDD" id="cd00293">
    <property type="entry name" value="USP-like"/>
    <property type="match status" value="1"/>
</dbReference>
<reference evidence="4" key="1">
    <citation type="submission" date="2017-02" db="EMBL/GenBank/DDBJ databases">
        <authorList>
            <person name="Varghese N."/>
            <person name="Submissions S."/>
        </authorList>
    </citation>
    <scope>NUCLEOTIDE SEQUENCE [LARGE SCALE GENOMIC DNA]</scope>
    <source>
        <strain evidence="4">ATCC BAA-73</strain>
    </source>
</reference>
<comment type="similarity">
    <text evidence="1">Belongs to the universal stress protein A family.</text>
</comment>
<dbReference type="Pfam" id="PF00582">
    <property type="entry name" value="Usp"/>
    <property type="match status" value="1"/>
</dbReference>
<dbReference type="PRINTS" id="PR01438">
    <property type="entry name" value="UNVRSLSTRESS"/>
</dbReference>
<accession>A0A1T4JQ44</accession>
<dbReference type="RefSeq" id="WP_078808837.1">
    <property type="nucleotide sequence ID" value="NZ_FUWM01000004.1"/>
</dbReference>
<sequence>MVDHTAEELTNEDITMVDLNINKILLATDGSNYSIKATKSAVSLAKIFDAEIDAVFVDTGRQKAQLPEENLSDKVTLGIDPTEAGLTAAKKFGDENNVKINTKVLRGGVTKQIVKYSKNNKIDLIVLGESGRTGLKRIALGSVALSVTKAADVPVYVAK</sequence>
<dbReference type="SUPFAM" id="SSF52402">
    <property type="entry name" value="Adenine nucleotide alpha hydrolases-like"/>
    <property type="match status" value="1"/>
</dbReference>
<dbReference type="Gene3D" id="3.40.50.620">
    <property type="entry name" value="HUPs"/>
    <property type="match status" value="1"/>
</dbReference>
<keyword evidence="4" id="KW-1185">Reference proteome</keyword>
<dbReference type="PANTHER" id="PTHR46268">
    <property type="entry name" value="STRESS RESPONSE PROTEIN NHAX"/>
    <property type="match status" value="1"/>
</dbReference>
<proteinExistence type="inferred from homology"/>
<organism evidence="3 4">
    <name type="scientific">Selenihalanaerobacter shriftii</name>
    <dbReference type="NCBI Taxonomy" id="142842"/>
    <lineage>
        <taxon>Bacteria</taxon>
        <taxon>Bacillati</taxon>
        <taxon>Bacillota</taxon>
        <taxon>Clostridia</taxon>
        <taxon>Halanaerobiales</taxon>
        <taxon>Halobacteroidaceae</taxon>
        <taxon>Selenihalanaerobacter</taxon>
    </lineage>
</organism>
<dbReference type="STRING" id="142842.SAMN02745118_00307"/>
<dbReference type="InterPro" id="IPR006016">
    <property type="entry name" value="UspA"/>
</dbReference>
<evidence type="ECO:0000313" key="4">
    <source>
        <dbReference type="Proteomes" id="UP000190625"/>
    </source>
</evidence>
<evidence type="ECO:0000259" key="2">
    <source>
        <dbReference type="Pfam" id="PF00582"/>
    </source>
</evidence>
<dbReference type="InterPro" id="IPR006015">
    <property type="entry name" value="Universal_stress_UspA"/>
</dbReference>
<gene>
    <name evidence="3" type="ORF">SAMN02745118_00307</name>
</gene>
<evidence type="ECO:0000256" key="1">
    <source>
        <dbReference type="ARBA" id="ARBA00008791"/>
    </source>
</evidence>
<dbReference type="EMBL" id="FUWM01000004">
    <property type="protein sequence ID" value="SJZ32296.1"/>
    <property type="molecule type" value="Genomic_DNA"/>
</dbReference>
<dbReference type="PANTHER" id="PTHR46268:SF6">
    <property type="entry name" value="UNIVERSAL STRESS PROTEIN UP12"/>
    <property type="match status" value="1"/>
</dbReference>
<protein>
    <submittedName>
        <fullName evidence="3">Nucleotide-binding universal stress protein, UspA family</fullName>
    </submittedName>
</protein>
<name>A0A1T4JQ44_9FIRM</name>
<dbReference type="OrthoDB" id="9794782at2"/>
<feature type="domain" description="UspA" evidence="2">
    <location>
        <begin position="22"/>
        <end position="159"/>
    </location>
</feature>
<evidence type="ECO:0000313" key="3">
    <source>
        <dbReference type="EMBL" id="SJZ32296.1"/>
    </source>
</evidence>
<dbReference type="Proteomes" id="UP000190625">
    <property type="component" value="Unassembled WGS sequence"/>
</dbReference>
<dbReference type="AlphaFoldDB" id="A0A1T4JQ44"/>
<dbReference type="InterPro" id="IPR014729">
    <property type="entry name" value="Rossmann-like_a/b/a_fold"/>
</dbReference>